<comment type="caution">
    <text evidence="1">The sequence shown here is derived from an EMBL/GenBank/DDBJ whole genome shotgun (WGS) entry which is preliminary data.</text>
</comment>
<reference evidence="1 2" key="1">
    <citation type="submission" date="2019-09" db="EMBL/GenBank/DDBJ databases">
        <title>In-depth cultivation of the pig gut microbiome towards novel bacterial diversity and tailored functional studies.</title>
        <authorList>
            <person name="Wylensek D."/>
            <person name="Hitch T.C.A."/>
            <person name="Clavel T."/>
        </authorList>
    </citation>
    <scope>NUCLEOTIDE SEQUENCE [LARGE SCALE GENOMIC DNA]</scope>
    <source>
        <strain evidence="1 2">WCA3-693-APC-4?</strain>
    </source>
</reference>
<organism evidence="1 2">
    <name type="scientific">Tissierella pigra</name>
    <dbReference type="NCBI Taxonomy" id="2607614"/>
    <lineage>
        <taxon>Bacteria</taxon>
        <taxon>Bacillati</taxon>
        <taxon>Bacillota</taxon>
        <taxon>Tissierellia</taxon>
        <taxon>Tissierellales</taxon>
        <taxon>Tissierellaceae</taxon>
        <taxon>Tissierella</taxon>
    </lineage>
</organism>
<proteinExistence type="predicted"/>
<gene>
    <name evidence="1" type="ORF">FYJ83_10430</name>
</gene>
<protein>
    <submittedName>
        <fullName evidence="1">Uncharacterized protein</fullName>
    </submittedName>
</protein>
<dbReference type="EMBL" id="VUNQ01000021">
    <property type="protein sequence ID" value="MSU01884.1"/>
    <property type="molecule type" value="Genomic_DNA"/>
</dbReference>
<accession>A0A6N7XZ90</accession>
<keyword evidence="2" id="KW-1185">Reference proteome</keyword>
<dbReference type="AlphaFoldDB" id="A0A6N7XZ90"/>
<evidence type="ECO:0000313" key="1">
    <source>
        <dbReference type="EMBL" id="MSU01884.1"/>
    </source>
</evidence>
<evidence type="ECO:0000313" key="2">
    <source>
        <dbReference type="Proteomes" id="UP000469523"/>
    </source>
</evidence>
<name>A0A6N7XZ90_9FIRM</name>
<sequence>MNYYNNQQREIMREFFGIGIKRTPICNKCQHQKLGLTTICEKYKRIPSSIQEGGYCSKFLEVRE</sequence>
<dbReference type="RefSeq" id="WP_154440371.1">
    <property type="nucleotide sequence ID" value="NZ_VUNQ01000021.1"/>
</dbReference>
<dbReference type="Proteomes" id="UP000469523">
    <property type="component" value="Unassembled WGS sequence"/>
</dbReference>